<keyword evidence="3" id="KW-1185">Reference proteome</keyword>
<dbReference type="HOGENOM" id="CLU_2592209_0_0_1"/>
<sequence>MDDCPPLQKKLHTDEIQVRHHHMAPTRKQESSNVPAQTPLRAQPTQCVQQHNRPGSRPKLPLWMRSHRKHPPHTRILPIK</sequence>
<gene>
    <name evidence="2" type="ORF">DAPPUDRAFT_248698</name>
</gene>
<evidence type="ECO:0000313" key="2">
    <source>
        <dbReference type="EMBL" id="EFX76693.1"/>
    </source>
</evidence>
<organism evidence="2 3">
    <name type="scientific">Daphnia pulex</name>
    <name type="common">Water flea</name>
    <dbReference type="NCBI Taxonomy" id="6669"/>
    <lineage>
        <taxon>Eukaryota</taxon>
        <taxon>Metazoa</taxon>
        <taxon>Ecdysozoa</taxon>
        <taxon>Arthropoda</taxon>
        <taxon>Crustacea</taxon>
        <taxon>Branchiopoda</taxon>
        <taxon>Diplostraca</taxon>
        <taxon>Cladocera</taxon>
        <taxon>Anomopoda</taxon>
        <taxon>Daphniidae</taxon>
        <taxon>Daphnia</taxon>
    </lineage>
</organism>
<name>E9GV15_DAPPU</name>
<feature type="compositionally biased region" description="Polar residues" evidence="1">
    <location>
        <begin position="43"/>
        <end position="53"/>
    </location>
</feature>
<dbReference type="EMBL" id="GL732567">
    <property type="protein sequence ID" value="EFX76693.1"/>
    <property type="molecule type" value="Genomic_DNA"/>
</dbReference>
<dbReference type="Proteomes" id="UP000000305">
    <property type="component" value="Unassembled WGS sequence"/>
</dbReference>
<reference evidence="2 3" key="1">
    <citation type="journal article" date="2011" name="Science">
        <title>The ecoresponsive genome of Daphnia pulex.</title>
        <authorList>
            <person name="Colbourne J.K."/>
            <person name="Pfrender M.E."/>
            <person name="Gilbert D."/>
            <person name="Thomas W.K."/>
            <person name="Tucker A."/>
            <person name="Oakley T.H."/>
            <person name="Tokishita S."/>
            <person name="Aerts A."/>
            <person name="Arnold G.J."/>
            <person name="Basu M.K."/>
            <person name="Bauer D.J."/>
            <person name="Caceres C.E."/>
            <person name="Carmel L."/>
            <person name="Casola C."/>
            <person name="Choi J.H."/>
            <person name="Detter J.C."/>
            <person name="Dong Q."/>
            <person name="Dusheyko S."/>
            <person name="Eads B.D."/>
            <person name="Frohlich T."/>
            <person name="Geiler-Samerotte K.A."/>
            <person name="Gerlach D."/>
            <person name="Hatcher P."/>
            <person name="Jogdeo S."/>
            <person name="Krijgsveld J."/>
            <person name="Kriventseva E.V."/>
            <person name="Kultz D."/>
            <person name="Laforsch C."/>
            <person name="Lindquist E."/>
            <person name="Lopez J."/>
            <person name="Manak J.R."/>
            <person name="Muller J."/>
            <person name="Pangilinan J."/>
            <person name="Patwardhan R.P."/>
            <person name="Pitluck S."/>
            <person name="Pritham E.J."/>
            <person name="Rechtsteiner A."/>
            <person name="Rho M."/>
            <person name="Rogozin I.B."/>
            <person name="Sakarya O."/>
            <person name="Salamov A."/>
            <person name="Schaack S."/>
            <person name="Shapiro H."/>
            <person name="Shiga Y."/>
            <person name="Skalitzky C."/>
            <person name="Smith Z."/>
            <person name="Souvorov A."/>
            <person name="Sung W."/>
            <person name="Tang Z."/>
            <person name="Tsuchiya D."/>
            <person name="Tu H."/>
            <person name="Vos H."/>
            <person name="Wang M."/>
            <person name="Wolf Y.I."/>
            <person name="Yamagata H."/>
            <person name="Yamada T."/>
            <person name="Ye Y."/>
            <person name="Shaw J.R."/>
            <person name="Andrews J."/>
            <person name="Crease T.J."/>
            <person name="Tang H."/>
            <person name="Lucas S.M."/>
            <person name="Robertson H.M."/>
            <person name="Bork P."/>
            <person name="Koonin E.V."/>
            <person name="Zdobnov E.M."/>
            <person name="Grigoriev I.V."/>
            <person name="Lynch M."/>
            <person name="Boore J.L."/>
        </authorList>
    </citation>
    <scope>NUCLEOTIDE SEQUENCE [LARGE SCALE GENOMIC DNA]</scope>
</reference>
<feature type="region of interest" description="Disordered" evidence="1">
    <location>
        <begin position="1"/>
        <end position="80"/>
    </location>
</feature>
<proteinExistence type="predicted"/>
<evidence type="ECO:0000256" key="1">
    <source>
        <dbReference type="SAM" id="MobiDB-lite"/>
    </source>
</evidence>
<protein>
    <submittedName>
        <fullName evidence="2">Uncharacterized protein</fullName>
    </submittedName>
</protein>
<dbReference type="InParanoid" id="E9GV15"/>
<accession>E9GV15</accession>
<dbReference type="KEGG" id="dpx:DAPPUDRAFT_248698"/>
<dbReference type="AlphaFoldDB" id="E9GV15"/>
<evidence type="ECO:0000313" key="3">
    <source>
        <dbReference type="Proteomes" id="UP000000305"/>
    </source>
</evidence>